<gene>
    <name evidence="1" type="ORF">DFO67_1257</name>
</gene>
<protein>
    <submittedName>
        <fullName evidence="1">Uncharacterized protein</fullName>
    </submittedName>
</protein>
<dbReference type="Proteomes" id="UP000294489">
    <property type="component" value="Unassembled WGS sequence"/>
</dbReference>
<evidence type="ECO:0000313" key="1">
    <source>
        <dbReference type="EMBL" id="TDX23309.1"/>
    </source>
</evidence>
<comment type="caution">
    <text evidence="1">The sequence shown here is derived from an EMBL/GenBank/DDBJ whole genome shotgun (WGS) entry which is preliminary data.</text>
</comment>
<dbReference type="RefSeq" id="WP_134020679.1">
    <property type="nucleotide sequence ID" value="NZ_SOEC01000025.1"/>
</dbReference>
<proteinExistence type="predicted"/>
<sequence>MHTSNKPTHRSPINFKSKRNRYLFIKYINYLKIPHYINNALCSTPNELEKFINNYNISNPNRDALLDQANDFIYKNLIPLNEFNWLKENQRACNWAWLVLKTANNETIKFRSQPYDNNNIPPISYTSALLYDMIVSGPHPSSTPSRFKAIVEFFDGWDATLEIKYNLIGNLKISWSLISASPINLKWLDKEDTEQCEWAWNYINKNIPTYSVLQPITPKETYHFIYAYLDLWEAHPDTKKIFSLKIKKAWDQKNFRKKQLNKLPLNTYLEEETKIMLDSLAEQRGQKIHETLDWIIKKEFNNFR</sequence>
<evidence type="ECO:0000313" key="2">
    <source>
        <dbReference type="Proteomes" id="UP000294489"/>
    </source>
</evidence>
<dbReference type="EMBL" id="SOEC01000025">
    <property type="protein sequence ID" value="TDX23309.1"/>
    <property type="molecule type" value="Genomic_DNA"/>
</dbReference>
<name>A0A4R8FCC4_9GAMM</name>
<dbReference type="OrthoDB" id="6713157at2"/>
<accession>A0A4R8FCC4</accession>
<reference evidence="1 2" key="1">
    <citation type="submission" date="2019-03" db="EMBL/GenBank/DDBJ databases">
        <title>Freshwater and sediment microbial communities from various areas in North America, analyzing microbe dynamics in response to fracking.</title>
        <authorList>
            <person name="Lamendella R."/>
        </authorList>
    </citation>
    <scope>NUCLEOTIDE SEQUENCE [LARGE SCALE GENOMIC DNA]</scope>
    <source>
        <strain evidence="1 2">6_TX</strain>
    </source>
</reference>
<dbReference type="AlphaFoldDB" id="A0A4R8FCC4"/>
<organism evidence="1 2">
    <name type="scientific">Modicisalibacter xianhensis</name>
    <dbReference type="NCBI Taxonomy" id="442341"/>
    <lineage>
        <taxon>Bacteria</taxon>
        <taxon>Pseudomonadati</taxon>
        <taxon>Pseudomonadota</taxon>
        <taxon>Gammaproteobacteria</taxon>
        <taxon>Oceanospirillales</taxon>
        <taxon>Halomonadaceae</taxon>
        <taxon>Modicisalibacter</taxon>
    </lineage>
</organism>